<dbReference type="Proteomes" id="UP001221924">
    <property type="component" value="Unassembled WGS sequence"/>
</dbReference>
<reference evidence="1" key="1">
    <citation type="submission" date="2023-03" db="EMBL/GenBank/DDBJ databases">
        <title>DFI Biobank Strains.</title>
        <authorList>
            <person name="Mostad J."/>
            <person name="Paddock L."/>
            <person name="Medina S."/>
            <person name="Waligurski E."/>
            <person name="Barat B."/>
            <person name="Smith R."/>
            <person name="Burgo V."/>
            <person name="Metcalfe C."/>
            <person name="Woodson C."/>
            <person name="Sundararajan A."/>
            <person name="Ramaswamy R."/>
            <person name="Lin H."/>
            <person name="Pamer E.G."/>
        </authorList>
    </citation>
    <scope>NUCLEOTIDE SEQUENCE</scope>
    <source>
        <strain evidence="1">DFI.9.5</strain>
    </source>
</reference>
<dbReference type="InterPro" id="IPR012334">
    <property type="entry name" value="Pectin_lyas_fold"/>
</dbReference>
<accession>A0AAW6MC62</accession>
<feature type="non-terminal residue" evidence="1">
    <location>
        <position position="113"/>
    </location>
</feature>
<comment type="caution">
    <text evidence="1">The sequence shown here is derived from an EMBL/GenBank/DDBJ whole genome shotgun (WGS) entry which is preliminary data.</text>
</comment>
<dbReference type="GO" id="GO:0016787">
    <property type="term" value="F:hydrolase activity"/>
    <property type="evidence" value="ECO:0007669"/>
    <property type="project" value="UniProtKB-KW"/>
</dbReference>
<gene>
    <name evidence="1" type="ORF">PZH42_27130</name>
</gene>
<dbReference type="AlphaFoldDB" id="A0AAW6MC62"/>
<name>A0AAW6MC62_9BACE</name>
<dbReference type="SUPFAM" id="SSF51126">
    <property type="entry name" value="Pectin lyase-like"/>
    <property type="match status" value="1"/>
</dbReference>
<feature type="non-terminal residue" evidence="1">
    <location>
        <position position="1"/>
    </location>
</feature>
<dbReference type="Gene3D" id="2.160.20.10">
    <property type="entry name" value="Single-stranded right-handed beta-helix, Pectin lyase-like"/>
    <property type="match status" value="1"/>
</dbReference>
<dbReference type="InterPro" id="IPR011050">
    <property type="entry name" value="Pectin_lyase_fold/virulence"/>
</dbReference>
<sequence>LAQGAVLLGSYNALDYMKDEYIQRTALLFAVRQDNIGITGEGTINGRGFIVANNLISYIQRGLIDDPQHMDRPDEINRPHNIYFRECRNVRVEGVRMHDPASWNQAFDQCRQV</sequence>
<organism evidence="1 2">
    <name type="scientific">Bacteroides cellulosilyticus</name>
    <dbReference type="NCBI Taxonomy" id="246787"/>
    <lineage>
        <taxon>Bacteria</taxon>
        <taxon>Pseudomonadati</taxon>
        <taxon>Bacteroidota</taxon>
        <taxon>Bacteroidia</taxon>
        <taxon>Bacteroidales</taxon>
        <taxon>Bacteroidaceae</taxon>
        <taxon>Bacteroides</taxon>
    </lineage>
</organism>
<dbReference type="EMBL" id="JARFID010000210">
    <property type="protein sequence ID" value="MDE8697737.1"/>
    <property type="molecule type" value="Genomic_DNA"/>
</dbReference>
<keyword evidence="1" id="KW-0378">Hydrolase</keyword>
<proteinExistence type="predicted"/>
<protein>
    <submittedName>
        <fullName evidence="1">Glycoside hydrolase</fullName>
    </submittedName>
</protein>
<evidence type="ECO:0000313" key="1">
    <source>
        <dbReference type="EMBL" id="MDE8697737.1"/>
    </source>
</evidence>
<evidence type="ECO:0000313" key="2">
    <source>
        <dbReference type="Proteomes" id="UP001221924"/>
    </source>
</evidence>